<name>A0A7C6AGB5_UNCW3</name>
<keyword evidence="1" id="KW-0472">Membrane</keyword>
<accession>A0A7C6AGB5</accession>
<evidence type="ECO:0000256" key="1">
    <source>
        <dbReference type="SAM" id="Phobius"/>
    </source>
</evidence>
<feature type="transmembrane region" description="Helical" evidence="1">
    <location>
        <begin position="422"/>
        <end position="444"/>
    </location>
</feature>
<feature type="transmembrane region" description="Helical" evidence="1">
    <location>
        <begin position="245"/>
        <end position="276"/>
    </location>
</feature>
<evidence type="ECO:0000313" key="2">
    <source>
        <dbReference type="EMBL" id="HHS62575.1"/>
    </source>
</evidence>
<reference evidence="2" key="1">
    <citation type="journal article" date="2020" name="mSystems">
        <title>Genome- and Community-Level Interaction Insights into Carbon Utilization and Element Cycling Functions of Hydrothermarchaeota in Hydrothermal Sediment.</title>
        <authorList>
            <person name="Zhou Z."/>
            <person name="Liu Y."/>
            <person name="Xu W."/>
            <person name="Pan J."/>
            <person name="Luo Z.H."/>
            <person name="Li M."/>
        </authorList>
    </citation>
    <scope>NUCLEOTIDE SEQUENCE [LARGE SCALE GENOMIC DNA]</scope>
    <source>
        <strain evidence="2">SpSt-783</strain>
    </source>
</reference>
<comment type="caution">
    <text evidence="2">The sequence shown here is derived from an EMBL/GenBank/DDBJ whole genome shotgun (WGS) entry which is preliminary data.</text>
</comment>
<dbReference type="PANTHER" id="PTHR31272:SF9">
    <property type="entry name" value="BLL1027 PROTEIN"/>
    <property type="match status" value="1"/>
</dbReference>
<dbReference type="InterPro" id="IPR051790">
    <property type="entry name" value="Cytochrome_c-biogenesis_DsbD"/>
</dbReference>
<proteinExistence type="predicted"/>
<protein>
    <submittedName>
        <fullName evidence="2">Uncharacterized protein</fullName>
    </submittedName>
</protein>
<feature type="transmembrane region" description="Helical" evidence="1">
    <location>
        <begin position="322"/>
        <end position="343"/>
    </location>
</feature>
<dbReference type="AlphaFoldDB" id="A0A7C6AGB5"/>
<keyword evidence="1" id="KW-1133">Transmembrane helix</keyword>
<feature type="transmembrane region" description="Helical" evidence="1">
    <location>
        <begin position="456"/>
        <end position="476"/>
    </location>
</feature>
<dbReference type="PROSITE" id="PS51354">
    <property type="entry name" value="GLUTAREDOXIN_2"/>
    <property type="match status" value="1"/>
</dbReference>
<feature type="transmembrane region" description="Helical" evidence="1">
    <location>
        <begin position="374"/>
        <end position="402"/>
    </location>
</feature>
<dbReference type="SUPFAM" id="SSF52833">
    <property type="entry name" value="Thioredoxin-like"/>
    <property type="match status" value="1"/>
</dbReference>
<feature type="transmembrane region" description="Helical" evidence="1">
    <location>
        <begin position="283"/>
        <end position="310"/>
    </location>
</feature>
<gene>
    <name evidence="2" type="ORF">ENV70_03020</name>
</gene>
<organism evidence="2">
    <name type="scientific">candidate division WOR-3 bacterium</name>
    <dbReference type="NCBI Taxonomy" id="2052148"/>
    <lineage>
        <taxon>Bacteria</taxon>
        <taxon>Bacteria division WOR-3</taxon>
    </lineage>
</organism>
<keyword evidence="1" id="KW-0812">Transmembrane</keyword>
<dbReference type="Gene3D" id="3.40.30.10">
    <property type="entry name" value="Glutaredoxin"/>
    <property type="match status" value="1"/>
</dbReference>
<dbReference type="PANTHER" id="PTHR31272">
    <property type="entry name" value="CYTOCHROME C-TYPE BIOGENESIS PROTEIN HI_1454-RELATED"/>
    <property type="match status" value="1"/>
</dbReference>
<dbReference type="EMBL" id="DTHJ01000064">
    <property type="protein sequence ID" value="HHS62575.1"/>
    <property type="molecule type" value="Genomic_DNA"/>
</dbReference>
<dbReference type="InterPro" id="IPR036249">
    <property type="entry name" value="Thioredoxin-like_sf"/>
</dbReference>
<sequence length="477" mass="53932">MNSSYGSDALMQKIVVHFFYSPDCGHCMDILLDDIPRLQNLYQFQLKKYDLNNLDNYKLLEQMEKEKNIKNIGEDLPIVFIGDSAFYGPDEVRNKLEPTMKRYAKQRIIIKKDTSGVKKQDSFEVETGKIYLYYFYQPACPECNRAEALLNGLSKKYPNLIVYRYNILEDTNKIFYEGLAEMRNIPDDKRLIVPAIFVGDDYLIREISSGEIENLTKKYSGGSPRLDTLRISTAEKNIIKRFTKFSLLGVILAGLLDGINPCAFATIIFFVSYLLFMGRKKRTIIIMSISFILAVFLCYLAIGLGAYVLLNTLVAIKIIGRIIFLGFGVFAMILGVLSLYDYFVARAGKTNKMILQLPLIVKQRIHKEIKEKTGISGIIIGSFVAGILISFLEFGCTGQVYFPTITFVVSRANLGSKPLFLLLIYNIMFILPLIIIAIVAGIVSRDSVANFLSKRIPVIKILTAILFFVLGILLLLS</sequence>